<dbReference type="InterPro" id="IPR009922">
    <property type="entry name" value="DUF1457"/>
</dbReference>
<name>A0A967EX04_9PROT</name>
<sequence length="177" mass="19862">MPEDSKEAKLTVFRLHEDGYADAEGEPLADCPEVLLKLHDYWQSRRGEHAFPARADIDPVDIPALLEHLLLVDVLEDPLDFRYRLVGGHIVHHAGHNIQGKTVRGLLTDGNSPEQVLQAKAMDLGKMVSDLKEPIFAQLRYHSVSSDAEKFLQMVLLPLGDRGRNINMLLAGLNYSY</sequence>
<protein>
    <submittedName>
        <fullName evidence="1">PAS domain-containing protein</fullName>
    </submittedName>
</protein>
<dbReference type="Pfam" id="PF07310">
    <property type="entry name" value="PAS_5"/>
    <property type="match status" value="1"/>
</dbReference>
<keyword evidence="2" id="KW-1185">Reference proteome</keyword>
<comment type="caution">
    <text evidence="1">The sequence shown here is derived from an EMBL/GenBank/DDBJ whole genome shotgun (WGS) entry which is preliminary data.</text>
</comment>
<proteinExistence type="predicted"/>
<organism evidence="1 2">
    <name type="scientific">Pelagibius litoralis</name>
    <dbReference type="NCBI Taxonomy" id="374515"/>
    <lineage>
        <taxon>Bacteria</taxon>
        <taxon>Pseudomonadati</taxon>
        <taxon>Pseudomonadota</taxon>
        <taxon>Alphaproteobacteria</taxon>
        <taxon>Rhodospirillales</taxon>
        <taxon>Rhodovibrionaceae</taxon>
        <taxon>Pelagibius</taxon>
    </lineage>
</organism>
<evidence type="ECO:0000313" key="2">
    <source>
        <dbReference type="Proteomes" id="UP000761264"/>
    </source>
</evidence>
<accession>A0A967EX04</accession>
<dbReference type="EMBL" id="JAAQPH010000001">
    <property type="protein sequence ID" value="NIA67025.1"/>
    <property type="molecule type" value="Genomic_DNA"/>
</dbReference>
<dbReference type="AlphaFoldDB" id="A0A967EX04"/>
<reference evidence="1" key="1">
    <citation type="submission" date="2020-03" db="EMBL/GenBank/DDBJ databases">
        <title>Genome of Pelagibius litoralis DSM 21314T.</title>
        <authorList>
            <person name="Wang G."/>
        </authorList>
    </citation>
    <scope>NUCLEOTIDE SEQUENCE</scope>
    <source>
        <strain evidence="1">DSM 21314</strain>
    </source>
</reference>
<dbReference type="Proteomes" id="UP000761264">
    <property type="component" value="Unassembled WGS sequence"/>
</dbReference>
<evidence type="ECO:0000313" key="1">
    <source>
        <dbReference type="EMBL" id="NIA67025.1"/>
    </source>
</evidence>
<dbReference type="RefSeq" id="WP_167220320.1">
    <property type="nucleotide sequence ID" value="NZ_JAAQPH010000001.1"/>
</dbReference>
<gene>
    <name evidence="1" type="ORF">HBA54_00290</name>
</gene>